<keyword evidence="8" id="KW-1185">Reference proteome</keyword>
<evidence type="ECO:0000256" key="1">
    <source>
        <dbReference type="ARBA" id="ARBA00022741"/>
    </source>
</evidence>
<dbReference type="EMBL" id="MASW01000002">
    <property type="protein sequence ID" value="PXY28458.1"/>
    <property type="molecule type" value="Genomic_DNA"/>
</dbReference>
<keyword evidence="4" id="KW-0238">DNA-binding</keyword>
<evidence type="ECO:0000256" key="2">
    <source>
        <dbReference type="ARBA" id="ARBA00022840"/>
    </source>
</evidence>
<evidence type="ECO:0000256" key="3">
    <source>
        <dbReference type="ARBA" id="ARBA00023015"/>
    </source>
</evidence>
<protein>
    <submittedName>
        <fullName evidence="7">Fis family transcriptional regulator</fullName>
    </submittedName>
</protein>
<dbReference type="Pfam" id="PF25601">
    <property type="entry name" value="AAA_lid_14"/>
    <property type="match status" value="1"/>
</dbReference>
<dbReference type="AlphaFoldDB" id="A0A2V4B4Z0"/>
<dbReference type="GO" id="GO:0005524">
    <property type="term" value="F:ATP binding"/>
    <property type="evidence" value="ECO:0007669"/>
    <property type="project" value="UniProtKB-KW"/>
</dbReference>
<dbReference type="GO" id="GO:0006355">
    <property type="term" value="P:regulation of DNA-templated transcription"/>
    <property type="evidence" value="ECO:0007669"/>
    <property type="project" value="InterPro"/>
</dbReference>
<evidence type="ECO:0000313" key="7">
    <source>
        <dbReference type="EMBL" id="PXY28458.1"/>
    </source>
</evidence>
<dbReference type="InterPro" id="IPR002078">
    <property type="entry name" value="Sigma_54_int"/>
</dbReference>
<dbReference type="InterPro" id="IPR027417">
    <property type="entry name" value="P-loop_NTPase"/>
</dbReference>
<dbReference type="InterPro" id="IPR009057">
    <property type="entry name" value="Homeodomain-like_sf"/>
</dbReference>
<accession>A0A2V4B4Z0</accession>
<comment type="caution">
    <text evidence="7">The sequence shown here is derived from an EMBL/GenBank/DDBJ whole genome shotgun (WGS) entry which is preliminary data.</text>
</comment>
<dbReference type="InterPro" id="IPR058031">
    <property type="entry name" value="AAA_lid_NorR"/>
</dbReference>
<dbReference type="PRINTS" id="PR01590">
    <property type="entry name" value="HTHFIS"/>
</dbReference>
<dbReference type="SUPFAM" id="SSF52540">
    <property type="entry name" value="P-loop containing nucleoside triphosphate hydrolases"/>
    <property type="match status" value="1"/>
</dbReference>
<dbReference type="Gene3D" id="3.40.50.300">
    <property type="entry name" value="P-loop containing nucleotide triphosphate hydrolases"/>
    <property type="match status" value="1"/>
</dbReference>
<dbReference type="InterPro" id="IPR003018">
    <property type="entry name" value="GAF"/>
</dbReference>
<dbReference type="Gene3D" id="1.10.8.60">
    <property type="match status" value="1"/>
</dbReference>
<dbReference type="Pfam" id="PF01590">
    <property type="entry name" value="GAF"/>
    <property type="match status" value="1"/>
</dbReference>
<dbReference type="Gene3D" id="3.30.450.40">
    <property type="match status" value="1"/>
</dbReference>
<dbReference type="GO" id="GO:0043565">
    <property type="term" value="F:sequence-specific DNA binding"/>
    <property type="evidence" value="ECO:0007669"/>
    <property type="project" value="InterPro"/>
</dbReference>
<dbReference type="InterPro" id="IPR002197">
    <property type="entry name" value="HTH_Fis"/>
</dbReference>
<keyword evidence="5" id="KW-0804">Transcription</keyword>
<sequence length="598" mass="65723">MPREDDGVLAEARIRFLTSEPVQPEEVRGPILTSWWRSRQAEVPADRIEVPYLGEEGLDAAWVRNARPLLEQVAEQLDGQPVSLILTDPDGVVLSQHTGDSDLHRHLESVHLVPGFSYGEQFVGTNGIGTALEDVRPRHVFGHEHYAEHLENLACAAVPIQHPLSGKMIGAVDLTCWRRDASGLLIALARSTAQQIRQALLSMTSAHELDLFQAYLQACRRTSGVVIALTEDVVMLNDNARRLLEPMDQSMLQRQARELLAERDRTSVDLALPSGSRIRLHWRPLTAKTGGTVFGGVLHGELVEAEEELDGGSHPLPMFLPGTVGAAPVWLRCCHEVDAAFDSGEWLALVGEPGTGKTTLAQCVHQRRRPGERLRTLDTAHAAEPGWLDQVRAALDRPAAALVIRHVDKLGTPAANALASVLSEVRTLHRGAVPWVAVTLSPGADTHPSLSELLTLVPRTVQVPPLRYRIEDLNQLVPFLLNKLSHGGQLTCSQGAMKLLMRATWPGNVSELAGVLRDVVQHRRRTGEIRPGDLPAAYHTVTRRALTHLESIERDAIVRSLHDADGDKSKAARYLGMSRATIYRKIHDYGIVTGSRSR</sequence>
<evidence type="ECO:0000259" key="6">
    <source>
        <dbReference type="PROSITE" id="PS50045"/>
    </source>
</evidence>
<evidence type="ECO:0000256" key="5">
    <source>
        <dbReference type="ARBA" id="ARBA00023163"/>
    </source>
</evidence>
<organism evidence="7 8">
    <name type="scientific">Prauserella muralis</name>
    <dbReference type="NCBI Taxonomy" id="588067"/>
    <lineage>
        <taxon>Bacteria</taxon>
        <taxon>Bacillati</taxon>
        <taxon>Actinomycetota</taxon>
        <taxon>Actinomycetes</taxon>
        <taxon>Pseudonocardiales</taxon>
        <taxon>Pseudonocardiaceae</taxon>
        <taxon>Prauserella</taxon>
    </lineage>
</organism>
<dbReference type="Proteomes" id="UP000249915">
    <property type="component" value="Unassembled WGS sequence"/>
</dbReference>
<dbReference type="Pfam" id="PF02954">
    <property type="entry name" value="HTH_8"/>
    <property type="match status" value="1"/>
</dbReference>
<name>A0A2V4B4Z0_9PSEU</name>
<evidence type="ECO:0000313" key="8">
    <source>
        <dbReference type="Proteomes" id="UP000249915"/>
    </source>
</evidence>
<evidence type="ECO:0000256" key="4">
    <source>
        <dbReference type="ARBA" id="ARBA00023125"/>
    </source>
</evidence>
<keyword evidence="3" id="KW-0805">Transcription regulation</keyword>
<dbReference type="PANTHER" id="PTHR32071:SF122">
    <property type="entry name" value="SIGMA FACTOR"/>
    <property type="match status" value="1"/>
</dbReference>
<feature type="domain" description="Sigma-54 factor interaction" evidence="6">
    <location>
        <begin position="460"/>
        <end position="521"/>
    </location>
</feature>
<proteinExistence type="predicted"/>
<dbReference type="Gene3D" id="1.10.10.60">
    <property type="entry name" value="Homeodomain-like"/>
    <property type="match status" value="1"/>
</dbReference>
<dbReference type="PROSITE" id="PS50045">
    <property type="entry name" value="SIGMA54_INTERACT_4"/>
    <property type="match status" value="1"/>
</dbReference>
<reference evidence="7 8" key="1">
    <citation type="submission" date="2016-07" db="EMBL/GenBank/DDBJ databases">
        <title>Draft genome sequence of Prauserella muralis DSM 45305, isolated from a mould-covered wall in an indoor environment.</title>
        <authorList>
            <person name="Ruckert C."/>
            <person name="Albersmeier A."/>
            <person name="Jiang C.-L."/>
            <person name="Jiang Y."/>
            <person name="Kalinowski J."/>
            <person name="Schneider O."/>
            <person name="Winkler A."/>
            <person name="Zotchev S.B."/>
        </authorList>
    </citation>
    <scope>NUCLEOTIDE SEQUENCE [LARGE SCALE GENOMIC DNA]</scope>
    <source>
        <strain evidence="7 8">DSM 45305</strain>
    </source>
</reference>
<dbReference type="InterPro" id="IPR029016">
    <property type="entry name" value="GAF-like_dom_sf"/>
</dbReference>
<dbReference type="SUPFAM" id="SSF46689">
    <property type="entry name" value="Homeodomain-like"/>
    <property type="match status" value="1"/>
</dbReference>
<keyword evidence="1" id="KW-0547">Nucleotide-binding</keyword>
<keyword evidence="2" id="KW-0067">ATP-binding</keyword>
<gene>
    <name evidence="7" type="ORF">BAY60_16795</name>
</gene>
<dbReference type="PANTHER" id="PTHR32071">
    <property type="entry name" value="TRANSCRIPTIONAL REGULATORY PROTEIN"/>
    <property type="match status" value="1"/>
</dbReference>